<dbReference type="InterPro" id="IPR052358">
    <property type="entry name" value="Aro_Compnd_Degr_Hydrolases"/>
</dbReference>
<evidence type="ECO:0000259" key="1">
    <source>
        <dbReference type="Pfam" id="PF04909"/>
    </source>
</evidence>
<organism evidence="2 3">
    <name type="scientific">Penicillium salamii</name>
    <dbReference type="NCBI Taxonomy" id="1612424"/>
    <lineage>
        <taxon>Eukaryota</taxon>
        <taxon>Fungi</taxon>
        <taxon>Dikarya</taxon>
        <taxon>Ascomycota</taxon>
        <taxon>Pezizomycotina</taxon>
        <taxon>Eurotiomycetes</taxon>
        <taxon>Eurotiomycetidae</taxon>
        <taxon>Eurotiales</taxon>
        <taxon>Aspergillaceae</taxon>
        <taxon>Penicillium</taxon>
    </lineage>
</organism>
<dbReference type="OrthoDB" id="2098326at2759"/>
<comment type="caution">
    <text evidence="2">The sequence shown here is derived from an EMBL/GenBank/DDBJ whole genome shotgun (WGS) entry which is preliminary data.</text>
</comment>
<dbReference type="SUPFAM" id="SSF51556">
    <property type="entry name" value="Metallo-dependent hydrolases"/>
    <property type="match status" value="1"/>
</dbReference>
<accession>A0A9W4J1G0</accession>
<dbReference type="Pfam" id="PF04909">
    <property type="entry name" value="Amidohydro_2"/>
    <property type="match status" value="1"/>
</dbReference>
<feature type="domain" description="Amidohydrolase-related" evidence="1">
    <location>
        <begin position="12"/>
        <end position="290"/>
    </location>
</feature>
<reference evidence="2" key="1">
    <citation type="submission" date="2021-07" db="EMBL/GenBank/DDBJ databases">
        <authorList>
            <person name="Branca A.L. A."/>
        </authorList>
    </citation>
    <scope>NUCLEOTIDE SEQUENCE</scope>
</reference>
<dbReference type="EMBL" id="CAJVPD010000199">
    <property type="protein sequence ID" value="CAG8365328.1"/>
    <property type="molecule type" value="Genomic_DNA"/>
</dbReference>
<gene>
    <name evidence="2" type="ORF">PSALAMII_LOCUS4063</name>
</gene>
<evidence type="ECO:0000313" key="2">
    <source>
        <dbReference type="EMBL" id="CAG8365328.1"/>
    </source>
</evidence>
<name>A0A9W4J1G0_9EURO</name>
<dbReference type="Proteomes" id="UP001152592">
    <property type="component" value="Unassembled WGS sequence"/>
</dbReference>
<evidence type="ECO:0000313" key="3">
    <source>
        <dbReference type="Proteomes" id="UP001152592"/>
    </source>
</evidence>
<dbReference type="InterPro" id="IPR032466">
    <property type="entry name" value="Metal_Hydrolase"/>
</dbReference>
<sequence>MRKTWTSTQYAASRAYTPEDAPLEKLVAFNQSISSNHESNSLVLVQPSPYKNDCSAMIHCMHQLKAQNMQVFGIVVLDLNTTSDEQLKEMHELGVRGVRLNFQADGKEVSTDKLVAALNETADRIRHLPGWMIQLFVPGWAWDHLHDPILRLPVTIIADHIGGMRGSSKLPLLLQSVPTSQPGFKSLLSLARKSRVAVKLSGLYRMSSDTPVHDDLQPIVQAFAREIPSQLIWGSDWPHTGEGSNRLEGRIDIKEPFRVVDNHGILGRLHDWMGSEAYIKMMVDNPKRLFH</sequence>
<dbReference type="InterPro" id="IPR006680">
    <property type="entry name" value="Amidohydro-rel"/>
</dbReference>
<dbReference type="PANTHER" id="PTHR35563:SF2">
    <property type="entry name" value="BARREL METAL-DEPENDENT HYDROLASE, PUTATIVE (AFU_ORTHOLOGUE AFUA_1G16240)-RELATED"/>
    <property type="match status" value="1"/>
</dbReference>
<protein>
    <recommendedName>
        <fullName evidence="1">Amidohydrolase-related domain-containing protein</fullName>
    </recommendedName>
</protein>
<dbReference type="AlphaFoldDB" id="A0A9W4J1G0"/>
<dbReference type="Gene3D" id="3.20.20.140">
    <property type="entry name" value="Metal-dependent hydrolases"/>
    <property type="match status" value="1"/>
</dbReference>
<dbReference type="GO" id="GO:0016787">
    <property type="term" value="F:hydrolase activity"/>
    <property type="evidence" value="ECO:0007669"/>
    <property type="project" value="InterPro"/>
</dbReference>
<dbReference type="PANTHER" id="PTHR35563">
    <property type="entry name" value="BARREL METAL-DEPENDENT HYDROLASE, PUTATIVE (AFU_ORTHOLOGUE AFUA_1G16240)-RELATED"/>
    <property type="match status" value="1"/>
</dbReference>
<proteinExistence type="predicted"/>